<proteinExistence type="predicted"/>
<name>A0A9P5TR60_GYMJU</name>
<protein>
    <submittedName>
        <fullName evidence="1">Uncharacterized protein</fullName>
    </submittedName>
</protein>
<sequence length="134" mass="14999">MGVQVIQLLSTAEAKIWIDENFDFLCKYDDPTRIRFISDNVRLEAIPSSDPSAGKFLNASAGQNLLQYLRGRLLKAPVLIYTNTTIKWTAFVMNFEAAGSTTDATICLRYISHLAARGIGSDDEWRGFKVRHAV</sequence>
<dbReference type="EMBL" id="JADNYJ010000017">
    <property type="protein sequence ID" value="KAF8906755.1"/>
    <property type="molecule type" value="Genomic_DNA"/>
</dbReference>
<feature type="non-terminal residue" evidence="1">
    <location>
        <position position="1"/>
    </location>
</feature>
<comment type="caution">
    <text evidence="1">The sequence shown here is derived from an EMBL/GenBank/DDBJ whole genome shotgun (WGS) entry which is preliminary data.</text>
</comment>
<reference evidence="1" key="1">
    <citation type="submission" date="2020-11" db="EMBL/GenBank/DDBJ databases">
        <authorList>
            <consortium name="DOE Joint Genome Institute"/>
            <person name="Ahrendt S."/>
            <person name="Riley R."/>
            <person name="Andreopoulos W."/>
            <person name="LaButti K."/>
            <person name="Pangilinan J."/>
            <person name="Ruiz-duenas F.J."/>
            <person name="Barrasa J.M."/>
            <person name="Sanchez-Garcia M."/>
            <person name="Camarero S."/>
            <person name="Miyauchi S."/>
            <person name="Serrano A."/>
            <person name="Linde D."/>
            <person name="Babiker R."/>
            <person name="Drula E."/>
            <person name="Ayuso-Fernandez I."/>
            <person name="Pacheco R."/>
            <person name="Padilla G."/>
            <person name="Ferreira P."/>
            <person name="Barriuso J."/>
            <person name="Kellner H."/>
            <person name="Castanera R."/>
            <person name="Alfaro M."/>
            <person name="Ramirez L."/>
            <person name="Pisabarro A.G."/>
            <person name="Kuo A."/>
            <person name="Tritt A."/>
            <person name="Lipzen A."/>
            <person name="He G."/>
            <person name="Yan M."/>
            <person name="Ng V."/>
            <person name="Cullen D."/>
            <person name="Martin F."/>
            <person name="Rosso M.-N."/>
            <person name="Henrissat B."/>
            <person name="Hibbett D."/>
            <person name="Martinez A.T."/>
            <person name="Grigoriev I.V."/>
        </authorList>
    </citation>
    <scope>NUCLEOTIDE SEQUENCE</scope>
    <source>
        <strain evidence="1">AH 44721</strain>
    </source>
</reference>
<keyword evidence="2" id="KW-1185">Reference proteome</keyword>
<dbReference type="OrthoDB" id="3254241at2759"/>
<dbReference type="AlphaFoldDB" id="A0A9P5TR60"/>
<accession>A0A9P5TR60</accession>
<gene>
    <name evidence="1" type="ORF">CPB84DRAFT_1769558</name>
</gene>
<evidence type="ECO:0000313" key="1">
    <source>
        <dbReference type="EMBL" id="KAF8906755.1"/>
    </source>
</evidence>
<evidence type="ECO:0000313" key="2">
    <source>
        <dbReference type="Proteomes" id="UP000724874"/>
    </source>
</evidence>
<dbReference type="Proteomes" id="UP000724874">
    <property type="component" value="Unassembled WGS sequence"/>
</dbReference>
<organism evidence="1 2">
    <name type="scientific">Gymnopilus junonius</name>
    <name type="common">Spectacular rustgill mushroom</name>
    <name type="synonym">Gymnopilus spectabilis subsp. junonius</name>
    <dbReference type="NCBI Taxonomy" id="109634"/>
    <lineage>
        <taxon>Eukaryota</taxon>
        <taxon>Fungi</taxon>
        <taxon>Dikarya</taxon>
        <taxon>Basidiomycota</taxon>
        <taxon>Agaricomycotina</taxon>
        <taxon>Agaricomycetes</taxon>
        <taxon>Agaricomycetidae</taxon>
        <taxon>Agaricales</taxon>
        <taxon>Agaricineae</taxon>
        <taxon>Hymenogastraceae</taxon>
        <taxon>Gymnopilus</taxon>
    </lineage>
</organism>